<accession>A0A8H3FQR4</accession>
<proteinExistence type="predicted"/>
<reference evidence="2" key="1">
    <citation type="submission" date="2021-03" db="EMBL/GenBank/DDBJ databases">
        <authorList>
            <person name="Tagirdzhanova G."/>
        </authorList>
    </citation>
    <scope>NUCLEOTIDE SEQUENCE</scope>
</reference>
<gene>
    <name evidence="2" type="ORF">HETSPECPRED_005856</name>
</gene>
<feature type="region of interest" description="Disordered" evidence="1">
    <location>
        <begin position="268"/>
        <end position="335"/>
    </location>
</feature>
<evidence type="ECO:0000313" key="2">
    <source>
        <dbReference type="EMBL" id="CAF9925506.1"/>
    </source>
</evidence>
<comment type="caution">
    <text evidence="2">The sequence shown here is derived from an EMBL/GenBank/DDBJ whole genome shotgun (WGS) entry which is preliminary data.</text>
</comment>
<evidence type="ECO:0000313" key="3">
    <source>
        <dbReference type="Proteomes" id="UP000664521"/>
    </source>
</evidence>
<keyword evidence="3" id="KW-1185">Reference proteome</keyword>
<evidence type="ECO:0000256" key="1">
    <source>
        <dbReference type="SAM" id="MobiDB-lite"/>
    </source>
</evidence>
<dbReference type="EMBL" id="CAJPDS010000038">
    <property type="protein sequence ID" value="CAF9925506.1"/>
    <property type="molecule type" value="Genomic_DNA"/>
</dbReference>
<sequence>MARVTESMRKRRAKKLREQGGPRPAPDPQQVEKLLLRADRRRAFSERGLLMDTKFRTNEISVRRIRELSYLFRLKQSLPQTQTERDADDQSRRAAVVEIIQARVKAGIDPDGEEVKWTEKGADITNGLRRKLSEYFTGLGERKSALKSQRKFLHWCLNQPQRSGIPPNSIEWLRSIINKSAGLSEKGDMVANMRAVYFMLACAATVGVMIEPEFGEDFEENARQTHEWLIQQPREFFEDDNFNPAYTYPILLDPEGIANWAEGALGDGRQEAGEEQGSEGDSLDEDSEEAEEQDQDQIPPLPMSTTLPIRNRSGPLLVNTPYPMMQPEPVSDEEL</sequence>
<feature type="compositionally biased region" description="Acidic residues" evidence="1">
    <location>
        <begin position="273"/>
        <end position="295"/>
    </location>
</feature>
<feature type="region of interest" description="Disordered" evidence="1">
    <location>
        <begin position="1"/>
        <end position="31"/>
    </location>
</feature>
<dbReference type="AlphaFoldDB" id="A0A8H3FQR4"/>
<organism evidence="2 3">
    <name type="scientific">Heterodermia speciosa</name>
    <dbReference type="NCBI Taxonomy" id="116794"/>
    <lineage>
        <taxon>Eukaryota</taxon>
        <taxon>Fungi</taxon>
        <taxon>Dikarya</taxon>
        <taxon>Ascomycota</taxon>
        <taxon>Pezizomycotina</taxon>
        <taxon>Lecanoromycetes</taxon>
        <taxon>OSLEUM clade</taxon>
        <taxon>Lecanoromycetidae</taxon>
        <taxon>Caliciales</taxon>
        <taxon>Physciaceae</taxon>
        <taxon>Heterodermia</taxon>
    </lineage>
</organism>
<dbReference type="Proteomes" id="UP000664521">
    <property type="component" value="Unassembled WGS sequence"/>
</dbReference>
<protein>
    <submittedName>
        <fullName evidence="2">Uncharacterized protein</fullName>
    </submittedName>
</protein>
<name>A0A8H3FQR4_9LECA</name>